<evidence type="ECO:0000313" key="2">
    <source>
        <dbReference type="Proteomes" id="UP000036681"/>
    </source>
</evidence>
<keyword evidence="2" id="KW-1185">Reference proteome</keyword>
<dbReference type="AlphaFoldDB" id="A0A0M3I2U8"/>
<evidence type="ECO:0000256" key="1">
    <source>
        <dbReference type="SAM" id="MobiDB-lite"/>
    </source>
</evidence>
<proteinExistence type="predicted"/>
<dbReference type="WBParaSite" id="ALUE_0001087801-mRNA-1">
    <property type="protein sequence ID" value="ALUE_0001087801-mRNA-1"/>
    <property type="gene ID" value="ALUE_0001087801"/>
</dbReference>
<organism evidence="2 3">
    <name type="scientific">Ascaris lumbricoides</name>
    <name type="common">Giant roundworm</name>
    <dbReference type="NCBI Taxonomy" id="6252"/>
    <lineage>
        <taxon>Eukaryota</taxon>
        <taxon>Metazoa</taxon>
        <taxon>Ecdysozoa</taxon>
        <taxon>Nematoda</taxon>
        <taxon>Chromadorea</taxon>
        <taxon>Rhabditida</taxon>
        <taxon>Spirurina</taxon>
        <taxon>Ascaridomorpha</taxon>
        <taxon>Ascaridoidea</taxon>
        <taxon>Ascarididae</taxon>
        <taxon>Ascaris</taxon>
    </lineage>
</organism>
<name>A0A0M3I2U8_ASCLU</name>
<protein>
    <submittedName>
        <fullName evidence="3">Antitermination protein</fullName>
    </submittedName>
</protein>
<accession>A0A0M3I2U8</accession>
<evidence type="ECO:0000313" key="3">
    <source>
        <dbReference type="WBParaSite" id="ALUE_0001087801-mRNA-1"/>
    </source>
</evidence>
<dbReference type="Proteomes" id="UP000036681">
    <property type="component" value="Unplaced"/>
</dbReference>
<reference evidence="3" key="1">
    <citation type="submission" date="2017-02" db="UniProtKB">
        <authorList>
            <consortium name="WormBaseParasite"/>
        </authorList>
    </citation>
    <scope>IDENTIFICATION</scope>
</reference>
<feature type="region of interest" description="Disordered" evidence="1">
    <location>
        <begin position="1"/>
        <end position="23"/>
    </location>
</feature>
<sequence length="92" mass="10463">MERGMESINKMQHTTNEELRSGSALKDIVEEMYERRLRWTGHVARLNDCRWASKSLSGNQETQSDRAADRNKMARLAAASIWSFLDAESSGS</sequence>